<evidence type="ECO:0000256" key="4">
    <source>
        <dbReference type="ARBA" id="ARBA00007353"/>
    </source>
</evidence>
<accession>A0A840DLJ2</accession>
<dbReference type="AlphaFoldDB" id="A0A840DLJ2"/>
<evidence type="ECO:0000256" key="9">
    <source>
        <dbReference type="ARBA" id="ARBA00047989"/>
    </source>
</evidence>
<evidence type="ECO:0000256" key="8">
    <source>
        <dbReference type="ARBA" id="ARBA00022833"/>
    </source>
</evidence>
<dbReference type="InterPro" id="IPR038371">
    <property type="entry name" value="Cu_polyphenol_OxRdtase_sf"/>
</dbReference>
<evidence type="ECO:0000256" key="6">
    <source>
        <dbReference type="ARBA" id="ARBA00022723"/>
    </source>
</evidence>
<dbReference type="InterPro" id="IPR003730">
    <property type="entry name" value="Cu_polyphenol_OxRdtase"/>
</dbReference>
<dbReference type="InterPro" id="IPR011324">
    <property type="entry name" value="Cytotoxic_necrot_fac-like_cat"/>
</dbReference>
<dbReference type="PANTHER" id="PTHR30616:SF2">
    <property type="entry name" value="PURINE NUCLEOSIDE PHOSPHORYLASE LACC1"/>
    <property type="match status" value="1"/>
</dbReference>
<dbReference type="GO" id="GO:0005507">
    <property type="term" value="F:copper ion binding"/>
    <property type="evidence" value="ECO:0007669"/>
    <property type="project" value="TreeGrafter"/>
</dbReference>
<comment type="catalytic activity">
    <reaction evidence="1">
        <text>inosine + phosphate = alpha-D-ribose 1-phosphate + hypoxanthine</text>
        <dbReference type="Rhea" id="RHEA:27646"/>
        <dbReference type="ChEBI" id="CHEBI:17368"/>
        <dbReference type="ChEBI" id="CHEBI:17596"/>
        <dbReference type="ChEBI" id="CHEBI:43474"/>
        <dbReference type="ChEBI" id="CHEBI:57720"/>
        <dbReference type="EC" id="2.4.2.1"/>
    </reaction>
    <physiologicalReaction direction="left-to-right" evidence="1">
        <dbReference type="Rhea" id="RHEA:27647"/>
    </physiologicalReaction>
</comment>
<dbReference type="EMBL" id="JACIDE010000002">
    <property type="protein sequence ID" value="MBB4072565.1"/>
    <property type="molecule type" value="Genomic_DNA"/>
</dbReference>
<evidence type="ECO:0000256" key="11">
    <source>
        <dbReference type="ARBA" id="ARBA00049893"/>
    </source>
</evidence>
<protein>
    <recommendedName>
        <fullName evidence="12">Purine nucleoside phosphorylase</fullName>
    </recommendedName>
</protein>
<evidence type="ECO:0000256" key="10">
    <source>
        <dbReference type="ARBA" id="ARBA00048968"/>
    </source>
</evidence>
<keyword evidence="8" id="KW-0862">Zinc</keyword>
<dbReference type="Proteomes" id="UP000559598">
    <property type="component" value="Unassembled WGS sequence"/>
</dbReference>
<keyword evidence="6" id="KW-0479">Metal-binding</keyword>
<evidence type="ECO:0000256" key="7">
    <source>
        <dbReference type="ARBA" id="ARBA00022801"/>
    </source>
</evidence>
<evidence type="ECO:0000256" key="3">
    <source>
        <dbReference type="ARBA" id="ARBA00003215"/>
    </source>
</evidence>
<dbReference type="GO" id="GO:0016787">
    <property type="term" value="F:hydrolase activity"/>
    <property type="evidence" value="ECO:0007669"/>
    <property type="project" value="UniProtKB-KW"/>
</dbReference>
<dbReference type="Pfam" id="PF02578">
    <property type="entry name" value="Cu-oxidase_4"/>
    <property type="match status" value="1"/>
</dbReference>
<dbReference type="CDD" id="cd16833">
    <property type="entry name" value="YfiH"/>
    <property type="match status" value="1"/>
</dbReference>
<comment type="function">
    <text evidence="3">Purine nucleoside enzyme that catalyzes the phosphorolysis of adenosine and inosine nucleosides, yielding D-ribose 1-phosphate and the respective free bases, adenine and hypoxanthine. Also catalyzes the phosphorolysis of S-methyl-5'-thioadenosine into adenine and S-methyl-5-thio-alpha-D-ribose 1-phosphate. Also has adenosine deaminase activity.</text>
</comment>
<comment type="caution">
    <text evidence="13">The sequence shown here is derived from an EMBL/GenBank/DDBJ whole genome shotgun (WGS) entry which is preliminary data.</text>
</comment>
<evidence type="ECO:0000256" key="12">
    <source>
        <dbReference type="RuleBase" id="RU361274"/>
    </source>
</evidence>
<evidence type="ECO:0000313" key="14">
    <source>
        <dbReference type="Proteomes" id="UP000559598"/>
    </source>
</evidence>
<evidence type="ECO:0000313" key="13">
    <source>
        <dbReference type="EMBL" id="MBB4072565.1"/>
    </source>
</evidence>
<dbReference type="GO" id="GO:0017061">
    <property type="term" value="F:S-methyl-5-thioadenosine phosphorylase activity"/>
    <property type="evidence" value="ECO:0007669"/>
    <property type="project" value="UniProtKB-EC"/>
</dbReference>
<name>A0A840DLJ2_9BACL</name>
<evidence type="ECO:0000256" key="2">
    <source>
        <dbReference type="ARBA" id="ARBA00001947"/>
    </source>
</evidence>
<keyword evidence="14" id="KW-1185">Reference proteome</keyword>
<comment type="catalytic activity">
    <reaction evidence="10">
        <text>adenosine + phosphate = alpha-D-ribose 1-phosphate + adenine</text>
        <dbReference type="Rhea" id="RHEA:27642"/>
        <dbReference type="ChEBI" id="CHEBI:16335"/>
        <dbReference type="ChEBI" id="CHEBI:16708"/>
        <dbReference type="ChEBI" id="CHEBI:43474"/>
        <dbReference type="ChEBI" id="CHEBI:57720"/>
        <dbReference type="EC" id="2.4.2.1"/>
    </reaction>
    <physiologicalReaction direction="left-to-right" evidence="10">
        <dbReference type="Rhea" id="RHEA:27643"/>
    </physiologicalReaction>
</comment>
<comment type="catalytic activity">
    <reaction evidence="11">
        <text>S-methyl-5'-thioadenosine + phosphate = 5-(methylsulfanyl)-alpha-D-ribose 1-phosphate + adenine</text>
        <dbReference type="Rhea" id="RHEA:11852"/>
        <dbReference type="ChEBI" id="CHEBI:16708"/>
        <dbReference type="ChEBI" id="CHEBI:17509"/>
        <dbReference type="ChEBI" id="CHEBI:43474"/>
        <dbReference type="ChEBI" id="CHEBI:58533"/>
        <dbReference type="EC" id="2.4.2.28"/>
    </reaction>
    <physiologicalReaction direction="left-to-right" evidence="11">
        <dbReference type="Rhea" id="RHEA:11853"/>
    </physiologicalReaction>
</comment>
<organism evidence="13 14">
    <name type="scientific">Anoxybacteroides voinovskiense</name>
    <dbReference type="NCBI Taxonomy" id="230470"/>
    <lineage>
        <taxon>Bacteria</taxon>
        <taxon>Bacillati</taxon>
        <taxon>Bacillota</taxon>
        <taxon>Bacilli</taxon>
        <taxon>Bacillales</taxon>
        <taxon>Anoxybacillaceae</taxon>
        <taxon>Anoxybacteroides</taxon>
    </lineage>
</organism>
<keyword evidence="7" id="KW-0378">Hydrolase</keyword>
<dbReference type="RefSeq" id="WP_183182996.1">
    <property type="nucleotide sequence ID" value="NZ_BMNP01000001.1"/>
</dbReference>
<comment type="catalytic activity">
    <reaction evidence="9">
        <text>adenosine + H2O + H(+) = inosine + NH4(+)</text>
        <dbReference type="Rhea" id="RHEA:24408"/>
        <dbReference type="ChEBI" id="CHEBI:15377"/>
        <dbReference type="ChEBI" id="CHEBI:15378"/>
        <dbReference type="ChEBI" id="CHEBI:16335"/>
        <dbReference type="ChEBI" id="CHEBI:17596"/>
        <dbReference type="ChEBI" id="CHEBI:28938"/>
        <dbReference type="EC" id="3.5.4.4"/>
    </reaction>
    <physiologicalReaction direction="left-to-right" evidence="9">
        <dbReference type="Rhea" id="RHEA:24409"/>
    </physiologicalReaction>
</comment>
<dbReference type="Gene3D" id="3.60.140.10">
    <property type="entry name" value="CNF1/YfiH-like putative cysteine hydrolases"/>
    <property type="match status" value="1"/>
</dbReference>
<comment type="similarity">
    <text evidence="4 12">Belongs to the purine nucleoside phosphorylase YfiH/LACC1 family.</text>
</comment>
<sequence length="271" mass="29902">MSEIFYPVNESLLMLSWPNVIAGFTTKQGGFSQTSFASLNLGLHVGDEAVVVEQNRRKLAELLAIPLEQWVCCEQTHGSRIEKVTARGAGKGTVQFETAIADTDGLYTDETGILLTLCFADCVPLYFFAPTYGMIGLAHAGWKGTVKNIAGNMVQRFRDEGIMPEEIMVAIGPAIGPCCYVVDDRVIDAVRNVLGTSEALPFDERSAGQYALDLKELNRLLLIKEGVQRIEVSNYCTSCETDVFFSHRRDNGRTGRMMAFIGRKVETNVRS</sequence>
<keyword evidence="5" id="KW-0808">Transferase</keyword>
<reference evidence="13 14" key="1">
    <citation type="submission" date="2020-08" db="EMBL/GenBank/DDBJ databases">
        <title>Genomic Encyclopedia of Type Strains, Phase IV (KMG-IV): sequencing the most valuable type-strain genomes for metagenomic binning, comparative biology and taxonomic classification.</title>
        <authorList>
            <person name="Goeker M."/>
        </authorList>
    </citation>
    <scope>NUCLEOTIDE SEQUENCE [LARGE SCALE GENOMIC DNA]</scope>
    <source>
        <strain evidence="13 14">DSM 17075</strain>
    </source>
</reference>
<gene>
    <name evidence="13" type="ORF">GGR02_000311</name>
</gene>
<dbReference type="PANTHER" id="PTHR30616">
    <property type="entry name" value="UNCHARACTERIZED PROTEIN YFIH"/>
    <property type="match status" value="1"/>
</dbReference>
<comment type="cofactor">
    <cofactor evidence="2">
        <name>Zn(2+)</name>
        <dbReference type="ChEBI" id="CHEBI:29105"/>
    </cofactor>
</comment>
<evidence type="ECO:0000256" key="1">
    <source>
        <dbReference type="ARBA" id="ARBA00000553"/>
    </source>
</evidence>
<dbReference type="NCBIfam" id="TIGR00726">
    <property type="entry name" value="peptidoglycan editing factor PgeF"/>
    <property type="match status" value="1"/>
</dbReference>
<dbReference type="SUPFAM" id="SSF64438">
    <property type="entry name" value="CNF1/YfiH-like putative cysteine hydrolases"/>
    <property type="match status" value="1"/>
</dbReference>
<proteinExistence type="inferred from homology"/>
<evidence type="ECO:0000256" key="5">
    <source>
        <dbReference type="ARBA" id="ARBA00022679"/>
    </source>
</evidence>